<accession>A0A0M8MY28</accession>
<gene>
    <name evidence="4" type="ORF">Malapachy_3421</name>
</gene>
<comment type="similarity">
    <text evidence="1">Belongs to the MCM10 family.</text>
</comment>
<name>A0A0M8MY28_9BASI</name>
<feature type="compositionally biased region" description="Polar residues" evidence="2">
    <location>
        <begin position="440"/>
        <end position="456"/>
    </location>
</feature>
<evidence type="ECO:0000313" key="4">
    <source>
        <dbReference type="EMBL" id="KOS16070.1"/>
    </source>
</evidence>
<feature type="compositionally biased region" description="Polar residues" evidence="2">
    <location>
        <begin position="383"/>
        <end position="393"/>
    </location>
</feature>
<dbReference type="PANTHER" id="PTHR13454:SF11">
    <property type="entry name" value="PROTEIN MCM10 HOMOLOG"/>
    <property type="match status" value="1"/>
</dbReference>
<dbReference type="InterPro" id="IPR040184">
    <property type="entry name" value="Mcm10"/>
</dbReference>
<dbReference type="InterPro" id="IPR015408">
    <property type="entry name" value="Znf_Mcm10/DnaG"/>
</dbReference>
<feature type="region of interest" description="Disordered" evidence="2">
    <location>
        <begin position="348"/>
        <end position="369"/>
    </location>
</feature>
<comment type="caution">
    <text evidence="4">The sequence shown here is derived from an EMBL/GenBank/DDBJ whole genome shotgun (WGS) entry which is preliminary data.</text>
</comment>
<dbReference type="PANTHER" id="PTHR13454">
    <property type="entry name" value="PROTEIN MCM10 HOMOLOG"/>
    <property type="match status" value="1"/>
</dbReference>
<feature type="domain" description="Zinc finger Mcm10/DnaG-type" evidence="3">
    <location>
        <begin position="296"/>
        <end position="342"/>
    </location>
</feature>
<keyword evidence="5" id="KW-1185">Reference proteome</keyword>
<evidence type="ECO:0000313" key="5">
    <source>
        <dbReference type="Proteomes" id="UP000037751"/>
    </source>
</evidence>
<dbReference type="AlphaFoldDB" id="A0A0M8MY28"/>
<feature type="region of interest" description="Disordered" evidence="2">
    <location>
        <begin position="494"/>
        <end position="514"/>
    </location>
</feature>
<dbReference type="GO" id="GO:0043596">
    <property type="term" value="C:nuclear replication fork"/>
    <property type="evidence" value="ECO:0007669"/>
    <property type="project" value="TreeGrafter"/>
</dbReference>
<dbReference type="GO" id="GO:0003688">
    <property type="term" value="F:DNA replication origin binding"/>
    <property type="evidence" value="ECO:0007669"/>
    <property type="project" value="TreeGrafter"/>
</dbReference>
<evidence type="ECO:0000259" key="3">
    <source>
        <dbReference type="Pfam" id="PF09329"/>
    </source>
</evidence>
<dbReference type="GO" id="GO:0006270">
    <property type="term" value="P:DNA replication initiation"/>
    <property type="evidence" value="ECO:0007669"/>
    <property type="project" value="InterPro"/>
</dbReference>
<evidence type="ECO:0000256" key="1">
    <source>
        <dbReference type="ARBA" id="ARBA00009679"/>
    </source>
</evidence>
<dbReference type="InterPro" id="IPR012340">
    <property type="entry name" value="NA-bd_OB-fold"/>
</dbReference>
<dbReference type="VEuPathDB" id="FungiDB:Malapachy_3421"/>
<dbReference type="OrthoDB" id="202825at2759"/>
<feature type="region of interest" description="Disordered" evidence="2">
    <location>
        <begin position="382"/>
        <end position="401"/>
    </location>
</feature>
<proteinExistence type="inferred from homology"/>
<feature type="region of interest" description="Disordered" evidence="2">
    <location>
        <begin position="433"/>
        <end position="456"/>
    </location>
</feature>
<evidence type="ECO:0000256" key="2">
    <source>
        <dbReference type="SAM" id="MobiDB-lite"/>
    </source>
</evidence>
<protein>
    <submittedName>
        <fullName evidence="4">Dna replication licensing factor mcm10</fullName>
    </submittedName>
</protein>
<organism evidence="4 5">
    <name type="scientific">Malassezia pachydermatis</name>
    <dbReference type="NCBI Taxonomy" id="77020"/>
    <lineage>
        <taxon>Eukaryota</taxon>
        <taxon>Fungi</taxon>
        <taxon>Dikarya</taxon>
        <taxon>Basidiomycota</taxon>
        <taxon>Ustilaginomycotina</taxon>
        <taxon>Malasseziomycetes</taxon>
        <taxon>Malasseziales</taxon>
        <taxon>Malasseziaceae</taxon>
        <taxon>Malassezia</taxon>
    </lineage>
</organism>
<sequence>MNVENLQDASIQYAKRRAQSIQRAQTTSLSVCATEVQGLDHVQRKKREELQMLSASRSTNFNQHPSSGSYRNERLELLETLQRGPGTFEPRSDDPNFEHFEPYSNVKLKSRYISFAKLQQYMDCRYAISPSTLYSLTSRTGSASSDYQKSHNDTLMDGSYEVPLFGDWVLFAVIGEKSPMRYTAPPEFKGHYDEAKERVAKKYFGFKLFDLDTKFIKTTQQLPGHCRMNMLVFESTDPSTMPPSSERQAGGAFEKLWKERDGVLVAFLNPSILKKRKGSNELTISPRSADSILVIGRAEHYAQCQAQKKDGKRCTSFVLKVPGNTVCDYHLESMIASQQRSRMEFATSTSSLIPPPKNVPRNFTGKPSKRVHYRTDLSGLDVSGTSLDTTKTPKITEPADPDELDKKFLSQIGQHSAAAKSLHIAQATLRGENASRKGVAQSSAHVPGTDSSTSRLLARQTMTASELPKAQLRSSRFRSNVLDRDGPGARHVEILKHADIQTPADDHDYEDDDDDLIILDKPTS</sequence>
<dbReference type="GO" id="GO:0003697">
    <property type="term" value="F:single-stranded DNA binding"/>
    <property type="evidence" value="ECO:0007669"/>
    <property type="project" value="InterPro"/>
</dbReference>
<dbReference type="EMBL" id="LGAV01000001">
    <property type="protein sequence ID" value="KOS16070.1"/>
    <property type="molecule type" value="Genomic_DNA"/>
</dbReference>
<dbReference type="STRING" id="77020.A0A0M8MY28"/>
<dbReference type="Pfam" id="PF09329">
    <property type="entry name" value="zf-primase"/>
    <property type="match status" value="1"/>
</dbReference>
<dbReference type="RefSeq" id="XP_017993702.1">
    <property type="nucleotide sequence ID" value="XM_018137891.1"/>
</dbReference>
<dbReference type="GeneID" id="28729767"/>
<dbReference type="Gene3D" id="2.40.50.140">
    <property type="entry name" value="Nucleic acid-binding proteins"/>
    <property type="match status" value="1"/>
</dbReference>
<reference evidence="4 5" key="1">
    <citation type="submission" date="2015-07" db="EMBL/GenBank/DDBJ databases">
        <title>Draft Genome Sequence of Malassezia furfur CBS1878 and Malassezia pachydermatis CBS1879.</title>
        <authorList>
            <person name="Triana S."/>
            <person name="Ohm R."/>
            <person name="Gonzalez A."/>
            <person name="DeCock H."/>
            <person name="Restrepo S."/>
            <person name="Celis A."/>
        </authorList>
    </citation>
    <scope>NUCLEOTIDE SEQUENCE [LARGE SCALE GENOMIC DNA]</scope>
    <source>
        <strain evidence="4 5">CBS 1879</strain>
    </source>
</reference>
<dbReference type="Proteomes" id="UP000037751">
    <property type="component" value="Unassembled WGS sequence"/>
</dbReference>